<evidence type="ECO:0000313" key="2">
    <source>
        <dbReference type="EMBL" id="EQD66243.1"/>
    </source>
</evidence>
<organism evidence="2">
    <name type="scientific">mine drainage metagenome</name>
    <dbReference type="NCBI Taxonomy" id="410659"/>
    <lineage>
        <taxon>unclassified sequences</taxon>
        <taxon>metagenomes</taxon>
        <taxon>ecological metagenomes</taxon>
    </lineage>
</organism>
<proteinExistence type="predicted"/>
<evidence type="ECO:0000259" key="1">
    <source>
        <dbReference type="Pfam" id="PF01385"/>
    </source>
</evidence>
<feature type="domain" description="Probable transposase IS891/IS1136/IS1341" evidence="1">
    <location>
        <begin position="70"/>
        <end position="177"/>
    </location>
</feature>
<reference evidence="2" key="2">
    <citation type="journal article" date="2014" name="ISME J.">
        <title>Microbial stratification in low pH oxic and suboxic macroscopic growths along an acid mine drainage.</title>
        <authorList>
            <person name="Mendez-Garcia C."/>
            <person name="Mesa V."/>
            <person name="Sprenger R.R."/>
            <person name="Richter M."/>
            <person name="Diez M.S."/>
            <person name="Solano J."/>
            <person name="Bargiela R."/>
            <person name="Golyshina O.V."/>
            <person name="Manteca A."/>
            <person name="Ramos J.L."/>
            <person name="Gallego J.R."/>
            <person name="Llorente I."/>
            <person name="Martins Dos Santos V.A."/>
            <person name="Jensen O.N."/>
            <person name="Pelaez A.I."/>
            <person name="Sanchez J."/>
            <person name="Ferrer M."/>
        </authorList>
    </citation>
    <scope>NUCLEOTIDE SEQUENCE</scope>
</reference>
<accession>T1BCL7</accession>
<dbReference type="InterPro" id="IPR001959">
    <property type="entry name" value="Transposase"/>
</dbReference>
<reference evidence="2" key="1">
    <citation type="submission" date="2013-08" db="EMBL/GenBank/DDBJ databases">
        <authorList>
            <person name="Mendez C."/>
            <person name="Richter M."/>
            <person name="Ferrer M."/>
            <person name="Sanchez J."/>
        </authorList>
    </citation>
    <scope>NUCLEOTIDE SEQUENCE</scope>
</reference>
<dbReference type="EMBL" id="AUZZ01000921">
    <property type="protein sequence ID" value="EQD66243.1"/>
    <property type="molecule type" value="Genomic_DNA"/>
</dbReference>
<dbReference type="Pfam" id="PF01385">
    <property type="entry name" value="OrfB_IS605"/>
    <property type="match status" value="1"/>
</dbReference>
<feature type="non-terminal residue" evidence="2">
    <location>
        <position position="1"/>
    </location>
</feature>
<feature type="non-terminal residue" evidence="2">
    <location>
        <position position="194"/>
    </location>
</feature>
<name>T1BCL7_9ZZZZ</name>
<dbReference type="AlphaFoldDB" id="T1BCL7"/>
<dbReference type="NCBIfam" id="NF040570">
    <property type="entry name" value="guided_TnpB"/>
    <property type="match status" value="1"/>
</dbReference>
<sequence length="194" mass="22732">FKSRDRYYSIVYPQDNGAFSIKKDRLRVSRIGTMKIELHRQTEGRIKTLTIKKEAGKYYAIFTTIKEINPPKIKDMNPVGIDMGLKTFAVLSDGTKITKPNFRKNAEKHIAKWQRKVARRHKGSKRRQIAKDRMNKEYEVANNQTSDYLRKITNQLVNSGYTSFTIEKLNIQNMVKNHRLAKSINCASWNKFFQ</sequence>
<comment type="caution">
    <text evidence="2">The sequence shown here is derived from an EMBL/GenBank/DDBJ whole genome shotgun (WGS) entry which is preliminary data.</text>
</comment>
<gene>
    <name evidence="2" type="ORF">B2A_01235</name>
</gene>
<protein>
    <submittedName>
        <fullName evidence="2">Transposase, IS605 OrfB family</fullName>
    </submittedName>
</protein>